<feature type="domain" description="Elongation factor EFG" evidence="1">
    <location>
        <begin position="1"/>
        <end position="33"/>
    </location>
</feature>
<name>A0A3P7LKB0_STRVU</name>
<organism evidence="2 3">
    <name type="scientific">Strongylus vulgaris</name>
    <name type="common">Blood worm</name>
    <dbReference type="NCBI Taxonomy" id="40348"/>
    <lineage>
        <taxon>Eukaryota</taxon>
        <taxon>Metazoa</taxon>
        <taxon>Ecdysozoa</taxon>
        <taxon>Nematoda</taxon>
        <taxon>Chromadorea</taxon>
        <taxon>Rhabditida</taxon>
        <taxon>Rhabditina</taxon>
        <taxon>Rhabditomorpha</taxon>
        <taxon>Strongyloidea</taxon>
        <taxon>Strongylidae</taxon>
        <taxon>Strongylus</taxon>
    </lineage>
</organism>
<dbReference type="AlphaFoldDB" id="A0A3P7LKB0"/>
<sequence length="58" mass="6666">MFGYTTLLRSLTEGKGEFTMEYSRYAPTSEQSQSGVIRDWQVSQGIEVSSEKNKKSRR</sequence>
<dbReference type="InterPro" id="IPR000640">
    <property type="entry name" value="EFG_V-like"/>
</dbReference>
<dbReference type="Pfam" id="PF00679">
    <property type="entry name" value="EFG_C"/>
    <property type="match status" value="1"/>
</dbReference>
<proteinExistence type="predicted"/>
<dbReference type="OrthoDB" id="198619at2759"/>
<dbReference type="Proteomes" id="UP000270094">
    <property type="component" value="Unassembled WGS sequence"/>
</dbReference>
<reference evidence="2 3" key="1">
    <citation type="submission" date="2018-11" db="EMBL/GenBank/DDBJ databases">
        <authorList>
            <consortium name="Pathogen Informatics"/>
        </authorList>
    </citation>
    <scope>NUCLEOTIDE SEQUENCE [LARGE SCALE GENOMIC DNA]</scope>
</reference>
<evidence type="ECO:0000313" key="2">
    <source>
        <dbReference type="EMBL" id="VDM79658.1"/>
    </source>
</evidence>
<dbReference type="SUPFAM" id="SSF54980">
    <property type="entry name" value="EF-G C-terminal domain-like"/>
    <property type="match status" value="1"/>
</dbReference>
<dbReference type="Gene3D" id="3.30.70.240">
    <property type="match status" value="1"/>
</dbReference>
<dbReference type="EMBL" id="UYYB01105909">
    <property type="protein sequence ID" value="VDM79658.1"/>
    <property type="molecule type" value="Genomic_DNA"/>
</dbReference>
<keyword evidence="3" id="KW-1185">Reference proteome</keyword>
<accession>A0A3P7LKB0</accession>
<gene>
    <name evidence="2" type="ORF">SVUK_LOCUS14656</name>
</gene>
<evidence type="ECO:0000313" key="3">
    <source>
        <dbReference type="Proteomes" id="UP000270094"/>
    </source>
</evidence>
<protein>
    <recommendedName>
        <fullName evidence="1">Elongation factor EFG domain-containing protein</fullName>
    </recommendedName>
</protein>
<dbReference type="InterPro" id="IPR035647">
    <property type="entry name" value="EFG_III/V"/>
</dbReference>
<evidence type="ECO:0000259" key="1">
    <source>
        <dbReference type="Pfam" id="PF00679"/>
    </source>
</evidence>